<dbReference type="STRING" id="758793.BRPE64_CCDS05670"/>
<comment type="similarity">
    <text evidence="2">Belongs to the NADH dehydrogenase family.</text>
</comment>
<keyword evidence="3" id="KW-0285">Flavoprotein</keyword>
<evidence type="ECO:0000259" key="6">
    <source>
        <dbReference type="Pfam" id="PF07992"/>
    </source>
</evidence>
<reference evidence="7 8" key="2">
    <citation type="journal article" date="2018" name="Int. J. Syst. Evol. Microbiol.">
        <title>Burkholderia insecticola sp. nov., a gut symbiotic bacterium of the bean bug Riptortus pedestris.</title>
        <authorList>
            <person name="Takeshita K."/>
            <person name="Tamaki H."/>
            <person name="Ohbayashi T."/>
            <person name="Meng X.-Y."/>
            <person name="Sone T."/>
            <person name="Mitani Y."/>
            <person name="Peeters C."/>
            <person name="Kikuchi Y."/>
            <person name="Vandamme P."/>
        </authorList>
    </citation>
    <scope>NUCLEOTIDE SEQUENCE [LARGE SCALE GENOMIC DNA]</scope>
    <source>
        <strain evidence="7">RPE64</strain>
    </source>
</reference>
<dbReference type="AlphaFoldDB" id="R4WYP1"/>
<evidence type="ECO:0000256" key="1">
    <source>
        <dbReference type="ARBA" id="ARBA00001974"/>
    </source>
</evidence>
<dbReference type="OrthoDB" id="9781621at2"/>
<dbReference type="PRINTS" id="PR00368">
    <property type="entry name" value="FADPNR"/>
</dbReference>
<organism evidence="7 8">
    <name type="scientific">Caballeronia insecticola</name>
    <dbReference type="NCBI Taxonomy" id="758793"/>
    <lineage>
        <taxon>Bacteria</taxon>
        <taxon>Pseudomonadati</taxon>
        <taxon>Pseudomonadota</taxon>
        <taxon>Betaproteobacteria</taxon>
        <taxon>Burkholderiales</taxon>
        <taxon>Burkholderiaceae</taxon>
        <taxon>Caballeronia</taxon>
    </lineage>
</organism>
<sequence>MSKSFAQHPIDSCEHAPHRIVIVGGGAAGLELATRLGNGVGKRRRADVVLIDRYPTHFWKPLLHEVASGRIDASSHQIDYAAHAKWNHFRFEQGALSSIDRDRREIVIDGTSDIDGHALLPRRTLAFDTLVLALGSVTNFFSIPGAEQHALTLETVEQAETFRRRLLSSLLRSSHAQQATPGAARRPVSVTVIGGGATGVELAAALRGSAEMVRDYHLASLDPANDIRIRLLEGAPRVLPALPERISMRAQDVLAGLGVDVRLGCRVGSVGVDTVATSDGETLVSDITIWAAGVEGPPVLRRLNGLPLNRNGQVVVDAALQIESGSGIYAMGDCAACVASKGDALVPPRAQAAYQQAAYLADALTRRLDDRAVPPFSYRDQGTLISFGRAGAAGALMSELLRGPVFIEGWFAASCYRHLYRRHIMGLTGVKRAVMYAASQWLRERVRPTVKLN</sequence>
<dbReference type="InterPro" id="IPR036188">
    <property type="entry name" value="FAD/NAD-bd_sf"/>
</dbReference>
<dbReference type="EMBL" id="AP013060">
    <property type="protein sequence ID" value="BAN26650.1"/>
    <property type="molecule type" value="Genomic_DNA"/>
</dbReference>
<dbReference type="Proteomes" id="UP000013966">
    <property type="component" value="Chromosome 3"/>
</dbReference>
<evidence type="ECO:0000256" key="4">
    <source>
        <dbReference type="ARBA" id="ARBA00022827"/>
    </source>
</evidence>
<keyword evidence="8" id="KW-1185">Reference proteome</keyword>
<evidence type="ECO:0000313" key="8">
    <source>
        <dbReference type="Proteomes" id="UP000013966"/>
    </source>
</evidence>
<proteinExistence type="inferred from homology"/>
<dbReference type="KEGG" id="buo:BRPE64_CCDS05670"/>
<gene>
    <name evidence="7" type="ORF">BRPE64_CCDS05670</name>
</gene>
<dbReference type="HOGENOM" id="CLU_021377_7_0_4"/>
<accession>R4WYP1</accession>
<protein>
    <submittedName>
        <fullName evidence="7">NADH dehydrogenase</fullName>
    </submittedName>
</protein>
<dbReference type="Pfam" id="PF07992">
    <property type="entry name" value="Pyr_redox_2"/>
    <property type="match status" value="1"/>
</dbReference>
<feature type="domain" description="FAD/NAD(P)-binding" evidence="6">
    <location>
        <begin position="19"/>
        <end position="357"/>
    </location>
</feature>
<dbReference type="PANTHER" id="PTHR42913:SF3">
    <property type="entry name" value="64 KDA MITOCHONDRIAL NADH DEHYDROGENASE (EUROFUNG)"/>
    <property type="match status" value="1"/>
</dbReference>
<keyword evidence="4" id="KW-0274">FAD</keyword>
<evidence type="ECO:0000256" key="5">
    <source>
        <dbReference type="ARBA" id="ARBA00023002"/>
    </source>
</evidence>
<name>R4WYP1_9BURK</name>
<dbReference type="GO" id="GO:0003955">
    <property type="term" value="F:NAD(P)H dehydrogenase (quinone) activity"/>
    <property type="evidence" value="ECO:0007669"/>
    <property type="project" value="TreeGrafter"/>
</dbReference>
<dbReference type="PATRIC" id="fig|758793.3.peg.4878"/>
<reference evidence="7 8" key="1">
    <citation type="journal article" date="2013" name="Genome Announc.">
        <title>Complete Genome Sequence of Burkholderia sp. Strain RPE64, Bacterial Symbiont of the Bean Bug Riptortus pedestris.</title>
        <authorList>
            <person name="Shibata T.F."/>
            <person name="Maeda T."/>
            <person name="Nikoh N."/>
            <person name="Yamaguchi K."/>
            <person name="Oshima K."/>
            <person name="Hattori M."/>
            <person name="Nishiyama T."/>
            <person name="Hasebe M."/>
            <person name="Fukatsu T."/>
            <person name="Kikuchi Y."/>
            <person name="Shigenobu S."/>
        </authorList>
    </citation>
    <scope>NUCLEOTIDE SEQUENCE [LARGE SCALE GENOMIC DNA]</scope>
</reference>
<keyword evidence="5" id="KW-0560">Oxidoreductase</keyword>
<evidence type="ECO:0000256" key="2">
    <source>
        <dbReference type="ARBA" id="ARBA00005272"/>
    </source>
</evidence>
<dbReference type="PRINTS" id="PR00411">
    <property type="entry name" value="PNDRDTASEI"/>
</dbReference>
<comment type="cofactor">
    <cofactor evidence="1">
        <name>FAD</name>
        <dbReference type="ChEBI" id="CHEBI:57692"/>
    </cofactor>
</comment>
<dbReference type="RefSeq" id="WP_016347359.1">
    <property type="nucleotide sequence ID" value="NC_021288.1"/>
</dbReference>
<dbReference type="GO" id="GO:0019646">
    <property type="term" value="P:aerobic electron transport chain"/>
    <property type="evidence" value="ECO:0007669"/>
    <property type="project" value="TreeGrafter"/>
</dbReference>
<dbReference type="SUPFAM" id="SSF51905">
    <property type="entry name" value="FAD/NAD(P)-binding domain"/>
    <property type="match status" value="1"/>
</dbReference>
<dbReference type="InterPro" id="IPR051169">
    <property type="entry name" value="NADH-Q_oxidoreductase"/>
</dbReference>
<dbReference type="Gene3D" id="3.50.50.100">
    <property type="match status" value="1"/>
</dbReference>
<evidence type="ECO:0000313" key="7">
    <source>
        <dbReference type="EMBL" id="BAN26650.1"/>
    </source>
</evidence>
<dbReference type="PANTHER" id="PTHR42913">
    <property type="entry name" value="APOPTOSIS-INDUCING FACTOR 1"/>
    <property type="match status" value="1"/>
</dbReference>
<dbReference type="InterPro" id="IPR023753">
    <property type="entry name" value="FAD/NAD-binding_dom"/>
</dbReference>
<evidence type="ECO:0000256" key="3">
    <source>
        <dbReference type="ARBA" id="ARBA00022630"/>
    </source>
</evidence>